<protein>
    <submittedName>
        <fullName evidence="2">Uncharacterized protein</fullName>
    </submittedName>
</protein>
<feature type="non-terminal residue" evidence="2">
    <location>
        <position position="190"/>
    </location>
</feature>
<keyword evidence="3" id="KW-1185">Reference proteome</keyword>
<feature type="region of interest" description="Disordered" evidence="1">
    <location>
        <begin position="153"/>
        <end position="173"/>
    </location>
</feature>
<proteinExistence type="predicted"/>
<dbReference type="EMBL" id="CATNWA010016393">
    <property type="protein sequence ID" value="CAI9592294.1"/>
    <property type="molecule type" value="Genomic_DNA"/>
</dbReference>
<accession>A0ABN9F6Y3</accession>
<evidence type="ECO:0000256" key="1">
    <source>
        <dbReference type="SAM" id="MobiDB-lite"/>
    </source>
</evidence>
<reference evidence="2" key="1">
    <citation type="submission" date="2023-05" db="EMBL/GenBank/DDBJ databases">
        <authorList>
            <person name="Stuckert A."/>
        </authorList>
    </citation>
    <scope>NUCLEOTIDE SEQUENCE</scope>
</reference>
<sequence length="190" mass="21814">MSQYYPIQSAEMHHNIQQPQQHHMQLQQQSYNSDCTAKADHYQQDHSQSMQLIQLGSVPQYVYQNSQTLRHPYKQNLTPQHLQQEVSPQKQYNMDNQQTVLMDSPVAMPSADQLDNNYNQETLGILANTTHQQVLTADNPYMLGSQGLHHSPTTAWPQLVPDGQTQTVSPDNRMSKTRLTCSVCFKEFKS</sequence>
<evidence type="ECO:0000313" key="2">
    <source>
        <dbReference type="EMBL" id="CAI9592294.1"/>
    </source>
</evidence>
<organism evidence="2 3">
    <name type="scientific">Staurois parvus</name>
    <dbReference type="NCBI Taxonomy" id="386267"/>
    <lineage>
        <taxon>Eukaryota</taxon>
        <taxon>Metazoa</taxon>
        <taxon>Chordata</taxon>
        <taxon>Craniata</taxon>
        <taxon>Vertebrata</taxon>
        <taxon>Euteleostomi</taxon>
        <taxon>Amphibia</taxon>
        <taxon>Batrachia</taxon>
        <taxon>Anura</taxon>
        <taxon>Neobatrachia</taxon>
        <taxon>Ranoidea</taxon>
        <taxon>Ranidae</taxon>
        <taxon>Staurois</taxon>
    </lineage>
</organism>
<comment type="caution">
    <text evidence="2">The sequence shown here is derived from an EMBL/GenBank/DDBJ whole genome shotgun (WGS) entry which is preliminary data.</text>
</comment>
<name>A0ABN9F6Y3_9NEOB</name>
<dbReference type="Proteomes" id="UP001162483">
    <property type="component" value="Unassembled WGS sequence"/>
</dbReference>
<evidence type="ECO:0000313" key="3">
    <source>
        <dbReference type="Proteomes" id="UP001162483"/>
    </source>
</evidence>
<gene>
    <name evidence="2" type="ORF">SPARVUS_LOCUS11343788</name>
</gene>
<feature type="compositionally biased region" description="Polar residues" evidence="1">
    <location>
        <begin position="163"/>
        <end position="173"/>
    </location>
</feature>